<keyword evidence="1" id="KW-0175">Coiled coil</keyword>
<protein>
    <submittedName>
        <fullName evidence="2">Uncharacterized protein</fullName>
    </submittedName>
</protein>
<dbReference type="STRING" id="1182542.W9XCT7"/>
<dbReference type="Proteomes" id="UP000019478">
    <property type="component" value="Unassembled WGS sequence"/>
</dbReference>
<proteinExistence type="predicted"/>
<reference evidence="2 3" key="1">
    <citation type="submission" date="2013-03" db="EMBL/GenBank/DDBJ databases">
        <title>The Genome Sequence of Capronia epimyces CBS 606.96.</title>
        <authorList>
            <consortium name="The Broad Institute Genomics Platform"/>
            <person name="Cuomo C."/>
            <person name="de Hoog S."/>
            <person name="Gorbushina A."/>
            <person name="Walker B."/>
            <person name="Young S.K."/>
            <person name="Zeng Q."/>
            <person name="Gargeya S."/>
            <person name="Fitzgerald M."/>
            <person name="Haas B."/>
            <person name="Abouelleil A."/>
            <person name="Allen A.W."/>
            <person name="Alvarado L."/>
            <person name="Arachchi H.M."/>
            <person name="Berlin A.M."/>
            <person name="Chapman S.B."/>
            <person name="Gainer-Dewar J."/>
            <person name="Goldberg J."/>
            <person name="Griggs A."/>
            <person name="Gujja S."/>
            <person name="Hansen M."/>
            <person name="Howarth C."/>
            <person name="Imamovic A."/>
            <person name="Ireland A."/>
            <person name="Larimer J."/>
            <person name="McCowan C."/>
            <person name="Murphy C."/>
            <person name="Pearson M."/>
            <person name="Poon T.W."/>
            <person name="Priest M."/>
            <person name="Roberts A."/>
            <person name="Saif S."/>
            <person name="Shea T."/>
            <person name="Sisk P."/>
            <person name="Sykes S."/>
            <person name="Wortman J."/>
            <person name="Nusbaum C."/>
            <person name="Birren B."/>
        </authorList>
    </citation>
    <scope>NUCLEOTIDE SEQUENCE [LARGE SCALE GENOMIC DNA]</scope>
    <source>
        <strain evidence="2 3">CBS 606.96</strain>
    </source>
</reference>
<dbReference type="GeneID" id="19173253"/>
<feature type="coiled-coil region" evidence="1">
    <location>
        <begin position="166"/>
        <end position="193"/>
    </location>
</feature>
<gene>
    <name evidence="2" type="ORF">A1O3_09167</name>
</gene>
<organism evidence="2 3">
    <name type="scientific">Capronia epimyces CBS 606.96</name>
    <dbReference type="NCBI Taxonomy" id="1182542"/>
    <lineage>
        <taxon>Eukaryota</taxon>
        <taxon>Fungi</taxon>
        <taxon>Dikarya</taxon>
        <taxon>Ascomycota</taxon>
        <taxon>Pezizomycotina</taxon>
        <taxon>Eurotiomycetes</taxon>
        <taxon>Chaetothyriomycetidae</taxon>
        <taxon>Chaetothyriales</taxon>
        <taxon>Herpotrichiellaceae</taxon>
        <taxon>Capronia</taxon>
    </lineage>
</organism>
<comment type="caution">
    <text evidence="2">The sequence shown here is derived from an EMBL/GenBank/DDBJ whole genome shotgun (WGS) entry which is preliminary data.</text>
</comment>
<evidence type="ECO:0000313" key="3">
    <source>
        <dbReference type="Proteomes" id="UP000019478"/>
    </source>
</evidence>
<evidence type="ECO:0000256" key="1">
    <source>
        <dbReference type="SAM" id="Coils"/>
    </source>
</evidence>
<name>W9XCT7_9EURO</name>
<dbReference type="HOGENOM" id="CLU_1402255_0_0_1"/>
<evidence type="ECO:0000313" key="2">
    <source>
        <dbReference type="EMBL" id="EXJ78008.1"/>
    </source>
</evidence>
<accession>W9XCT7</accession>
<sequence length="194" mass="22430">MLLGKRPDFHAYTAGYLTKHITRFDHLAAQRANRDKYPVPLATIVNSFQSWESTDARDMVFAFLDLIAESRADHLRRIQADYSPSVSVTEVYFRACHAYLLDPRARPHRVLDPLRQMLRLQSEDILSEIINLVDLTDLWCEVEWITGKLPEVDTKLNESKPGAAYLECHQVDFARLVKKLDELKREAPNHSENP</sequence>
<dbReference type="eggNOG" id="ENOG502TC80">
    <property type="taxonomic scope" value="Eukaryota"/>
</dbReference>
<dbReference type="AlphaFoldDB" id="W9XCT7"/>
<keyword evidence="3" id="KW-1185">Reference proteome</keyword>
<dbReference type="EMBL" id="AMGY01000009">
    <property type="protein sequence ID" value="EXJ78008.1"/>
    <property type="molecule type" value="Genomic_DNA"/>
</dbReference>
<dbReference type="RefSeq" id="XP_007737453.1">
    <property type="nucleotide sequence ID" value="XM_007739263.1"/>
</dbReference>